<keyword evidence="5" id="KW-0217">Developmental protein</keyword>
<keyword evidence="7" id="KW-0479">Metal-binding</keyword>
<dbReference type="CDD" id="cd16508">
    <property type="entry name" value="RING-HC_HAKAI-like"/>
    <property type="match status" value="1"/>
</dbReference>
<organism evidence="15">
    <name type="scientific">Cyprideis torosa</name>
    <dbReference type="NCBI Taxonomy" id="163714"/>
    <lineage>
        <taxon>Eukaryota</taxon>
        <taxon>Metazoa</taxon>
        <taxon>Ecdysozoa</taxon>
        <taxon>Arthropoda</taxon>
        <taxon>Crustacea</taxon>
        <taxon>Oligostraca</taxon>
        <taxon>Ostracoda</taxon>
        <taxon>Podocopa</taxon>
        <taxon>Podocopida</taxon>
        <taxon>Cytherocopina</taxon>
        <taxon>Cytheroidea</taxon>
        <taxon>Cytherideidae</taxon>
        <taxon>Cyprideis</taxon>
    </lineage>
</organism>
<feature type="compositionally biased region" description="Pro residues" evidence="14">
    <location>
        <begin position="242"/>
        <end position="261"/>
    </location>
</feature>
<dbReference type="UniPathway" id="UPA00143"/>
<evidence type="ECO:0000256" key="10">
    <source>
        <dbReference type="ARBA" id="ARBA00022833"/>
    </source>
</evidence>
<evidence type="ECO:0000256" key="8">
    <source>
        <dbReference type="ARBA" id="ARBA00022771"/>
    </source>
</evidence>
<evidence type="ECO:0000256" key="9">
    <source>
        <dbReference type="ARBA" id="ARBA00022786"/>
    </source>
</evidence>
<keyword evidence="8" id="KW-0863">Zinc-finger</keyword>
<keyword evidence="10" id="KW-0862">Zinc</keyword>
<feature type="region of interest" description="Disordered" evidence="14">
    <location>
        <begin position="236"/>
        <end position="333"/>
    </location>
</feature>
<dbReference type="Pfam" id="PF18408">
    <property type="entry name" value="zf_Hakai"/>
    <property type="match status" value="1"/>
</dbReference>
<dbReference type="InterPro" id="IPR040380">
    <property type="entry name" value="HAKAI-like_RING-HC"/>
</dbReference>
<dbReference type="Gene3D" id="3.30.40.10">
    <property type="entry name" value="Zinc/RING finger domain, C3HC4 (zinc finger)"/>
    <property type="match status" value="1"/>
</dbReference>
<evidence type="ECO:0000256" key="11">
    <source>
        <dbReference type="ARBA" id="ARBA00023242"/>
    </source>
</evidence>
<evidence type="ECO:0000256" key="3">
    <source>
        <dbReference type="ARBA" id="ARBA00004906"/>
    </source>
</evidence>
<feature type="compositionally biased region" description="Pro residues" evidence="14">
    <location>
        <begin position="310"/>
        <end position="326"/>
    </location>
</feature>
<dbReference type="AlphaFoldDB" id="A0A7R8WGS6"/>
<evidence type="ECO:0000256" key="13">
    <source>
        <dbReference type="ARBA" id="ARBA00041081"/>
    </source>
</evidence>
<dbReference type="EMBL" id="OB663445">
    <property type="protein sequence ID" value="CAD7231372.1"/>
    <property type="molecule type" value="Genomic_DNA"/>
</dbReference>
<comment type="similarity">
    <text evidence="12">Belongs to the Hakai family.</text>
</comment>
<evidence type="ECO:0000256" key="7">
    <source>
        <dbReference type="ARBA" id="ARBA00022723"/>
    </source>
</evidence>
<dbReference type="PROSITE" id="PS50089">
    <property type="entry name" value="ZF_RING_2"/>
    <property type="match status" value="1"/>
</dbReference>
<dbReference type="EC" id="2.3.2.27" evidence="4"/>
<dbReference type="InterPro" id="IPR001841">
    <property type="entry name" value="Znf_RING"/>
</dbReference>
<dbReference type="PANTHER" id="PTHR13480:SF0">
    <property type="entry name" value="E3 UBIQUITIN-PROTEIN LIGASE HAKAI"/>
    <property type="match status" value="1"/>
</dbReference>
<gene>
    <name evidence="15" type="ORF">CTOB1V02_LOCUS9219</name>
</gene>
<dbReference type="GO" id="GO:0061630">
    <property type="term" value="F:ubiquitin protein ligase activity"/>
    <property type="evidence" value="ECO:0007669"/>
    <property type="project" value="UniProtKB-EC"/>
</dbReference>
<dbReference type="SUPFAM" id="SSF57850">
    <property type="entry name" value="RING/U-box"/>
    <property type="match status" value="1"/>
</dbReference>
<keyword evidence="11" id="KW-0539">Nucleus</keyword>
<evidence type="ECO:0000256" key="14">
    <source>
        <dbReference type="SAM" id="MobiDB-lite"/>
    </source>
</evidence>
<dbReference type="GO" id="GO:0030155">
    <property type="term" value="P:regulation of cell adhesion"/>
    <property type="evidence" value="ECO:0007669"/>
    <property type="project" value="TreeGrafter"/>
</dbReference>
<accession>A0A7R8WGS6</accession>
<dbReference type="GO" id="GO:0016567">
    <property type="term" value="P:protein ubiquitination"/>
    <property type="evidence" value="ECO:0007669"/>
    <property type="project" value="UniProtKB-UniPathway"/>
</dbReference>
<protein>
    <recommendedName>
        <fullName evidence="13">E3 ubiquitin-protein ligase Hakai</fullName>
        <ecNumber evidence="4">2.3.2.27</ecNumber>
    </recommendedName>
</protein>
<proteinExistence type="inferred from homology"/>
<keyword evidence="9" id="KW-0833">Ubl conjugation pathway</keyword>
<evidence type="ECO:0000256" key="6">
    <source>
        <dbReference type="ARBA" id="ARBA00022679"/>
    </source>
</evidence>
<name>A0A7R8WGS6_9CRUS</name>
<dbReference type="GO" id="GO:0005634">
    <property type="term" value="C:nucleus"/>
    <property type="evidence" value="ECO:0007669"/>
    <property type="project" value="UniProtKB-SubCell"/>
</dbReference>
<dbReference type="Gene3D" id="6.10.140.2210">
    <property type="match status" value="1"/>
</dbReference>
<sequence length="333" mass="36278">MVIADCDSTVDNGPTIRNDTCFSNHVEVDAVRFGVPAFSVERLPLPLLSSLEWDHVANLIGQKVQNPLIHCCDDCRRPIVIYGRMIPCKHVFCLNCADDAFKENKGHCPRCRDRVDRVEQSGLGQIFMCTNGGTRHGTKGCRRTYMSSRDLQAHINHRHKQRTPAQPKVEPSPVSMESQTPVSTHSLVSQVMSQEASNAIVTLTTSLINTLTSANLKTVHSHPSPVTTTIKQEPTHLTVLSPPHPPPPLPPAPVPPPPPPASSATTFPTAPPPIPPPPFVPVPPPAPTPATPFFNPWVPPPSTTFQQTSVPPPTHSLNHAPPPLLPPRAHYYP</sequence>
<evidence type="ECO:0000256" key="4">
    <source>
        <dbReference type="ARBA" id="ARBA00012483"/>
    </source>
</evidence>
<dbReference type="OrthoDB" id="547746at2759"/>
<reference evidence="15" key="1">
    <citation type="submission" date="2020-11" db="EMBL/GenBank/DDBJ databases">
        <authorList>
            <person name="Tran Van P."/>
        </authorList>
    </citation>
    <scope>NUCLEOTIDE SEQUENCE</scope>
</reference>
<comment type="pathway">
    <text evidence="3">Protein modification; protein ubiquitination.</text>
</comment>
<comment type="catalytic activity">
    <reaction evidence="1">
        <text>S-ubiquitinyl-[E2 ubiquitin-conjugating enzyme]-L-cysteine + [acceptor protein]-L-lysine = [E2 ubiquitin-conjugating enzyme]-L-cysteine + N(6)-ubiquitinyl-[acceptor protein]-L-lysine.</text>
        <dbReference type="EC" id="2.3.2.27"/>
    </reaction>
</comment>
<evidence type="ECO:0000256" key="5">
    <source>
        <dbReference type="ARBA" id="ARBA00022473"/>
    </source>
</evidence>
<dbReference type="InterPro" id="IPR017907">
    <property type="entry name" value="Znf_RING_CS"/>
</dbReference>
<evidence type="ECO:0000256" key="1">
    <source>
        <dbReference type="ARBA" id="ARBA00000900"/>
    </source>
</evidence>
<evidence type="ECO:0000256" key="2">
    <source>
        <dbReference type="ARBA" id="ARBA00004123"/>
    </source>
</evidence>
<dbReference type="InterPro" id="IPR041042">
    <property type="entry name" value="Znf_Hakai"/>
</dbReference>
<evidence type="ECO:0000313" key="15">
    <source>
        <dbReference type="EMBL" id="CAD7231372.1"/>
    </source>
</evidence>
<dbReference type="PROSITE" id="PS00518">
    <property type="entry name" value="ZF_RING_1"/>
    <property type="match status" value="1"/>
</dbReference>
<dbReference type="InterPro" id="IPR013083">
    <property type="entry name" value="Znf_RING/FYVE/PHD"/>
</dbReference>
<dbReference type="GO" id="GO:0008270">
    <property type="term" value="F:zinc ion binding"/>
    <property type="evidence" value="ECO:0007669"/>
    <property type="project" value="UniProtKB-KW"/>
</dbReference>
<dbReference type="InterPro" id="IPR040383">
    <property type="entry name" value="HAKAI/CBLL2"/>
</dbReference>
<comment type="subcellular location">
    <subcellularLocation>
        <location evidence="2">Nucleus</location>
    </subcellularLocation>
</comment>
<keyword evidence="6" id="KW-0808">Transferase</keyword>
<feature type="compositionally biased region" description="Pro residues" evidence="14">
    <location>
        <begin position="269"/>
        <end position="290"/>
    </location>
</feature>
<dbReference type="PANTHER" id="PTHR13480">
    <property type="entry name" value="E3 UBIQUITIN-PROTEIN LIGASE HAKAI-RELATED"/>
    <property type="match status" value="1"/>
</dbReference>
<feature type="region of interest" description="Disordered" evidence="14">
    <location>
        <begin position="156"/>
        <end position="179"/>
    </location>
</feature>
<evidence type="ECO:0000256" key="12">
    <source>
        <dbReference type="ARBA" id="ARBA00038499"/>
    </source>
</evidence>